<reference evidence="1" key="1">
    <citation type="journal article" date="2013" name="Environ. Microbiol.">
        <title>Microbiota from the distal guts of lean and obese adolescents exhibit partial functional redundancy besides clear differences in community structure.</title>
        <authorList>
            <person name="Ferrer M."/>
            <person name="Ruiz A."/>
            <person name="Lanza F."/>
            <person name="Haange S.B."/>
            <person name="Oberbach A."/>
            <person name="Till H."/>
            <person name="Bargiela R."/>
            <person name="Campoy C."/>
            <person name="Segura M.T."/>
            <person name="Richter M."/>
            <person name="von Bergen M."/>
            <person name="Seifert J."/>
            <person name="Suarez A."/>
        </authorList>
    </citation>
    <scope>NUCLEOTIDE SEQUENCE</scope>
</reference>
<evidence type="ECO:0000313" key="1">
    <source>
        <dbReference type="EMBL" id="EKC56735.1"/>
    </source>
</evidence>
<dbReference type="AlphaFoldDB" id="K1SSA5"/>
<organism evidence="1">
    <name type="scientific">human gut metagenome</name>
    <dbReference type="NCBI Taxonomy" id="408170"/>
    <lineage>
        <taxon>unclassified sequences</taxon>
        <taxon>metagenomes</taxon>
        <taxon>organismal metagenomes</taxon>
    </lineage>
</organism>
<proteinExistence type="predicted"/>
<sequence>MEQTYQKQSQKLNKLAPIMEGLENLSAQYSQRPEEWVPEAATFETAKSYREKKAMPLVQKLVKVLFALHRKYWEVKDERDKYLHFYQDEKKATHHLSQRLKEVEAENSQLYAMKRDFRRVWNYFGSRKDAAG</sequence>
<accession>K1SSA5</accession>
<protein>
    <submittedName>
        <fullName evidence="1">Plasmid recombination enzyme</fullName>
    </submittedName>
</protein>
<dbReference type="EMBL" id="AJWY01010008">
    <property type="protein sequence ID" value="EKC56735.1"/>
    <property type="molecule type" value="Genomic_DNA"/>
</dbReference>
<gene>
    <name evidence="1" type="ORF">LEA_14687</name>
</gene>
<feature type="non-terminal residue" evidence="1">
    <location>
        <position position="132"/>
    </location>
</feature>
<comment type="caution">
    <text evidence="1">The sequence shown here is derived from an EMBL/GenBank/DDBJ whole genome shotgun (WGS) entry which is preliminary data.</text>
</comment>
<name>K1SSA5_9ZZZZ</name>